<comment type="caution">
    <text evidence="7">The sequence shown here is derived from an EMBL/GenBank/DDBJ whole genome shotgun (WGS) entry which is preliminary data.</text>
</comment>
<dbReference type="InterPro" id="IPR028994">
    <property type="entry name" value="Integrin_alpha_N"/>
</dbReference>
<dbReference type="OrthoDB" id="5317514at2759"/>
<keyword evidence="3" id="KW-0325">Glycoprotein</keyword>
<sequence>LLVGAPQAPALPGQGANRTGGLFACPLTPELSDCWRVPIDEGADLQRESKENQWLGVSVKSQGAGGKIVVSTGSGVRRRGLRGGPPAPPDPPSPQTCAHLYEARHRVRQPLETRDVIGRCFVLSQDLRVRDELDGGEWKFCEGRPQGHDRFGSCQQGLAAAFSPDHHYILFGAPGTYNWKGEGNLRVELLNQSSLDLLRYDDGPYEAGGEKDQDPSLIPVPANSYFGFSVDSGAGLTRRRELSFVTGAPRANHTGAVVILRRDSANRLVPEAVLPGQQLTSAFGYAVAVLDLNSDGWMDLVVGAPHFFERKEEIGGAAYVYINPAGRWDSATPLRLNGTRGSMFGIALSTAGDLNQDGFEDLAVGAPFDGAGKVYIYHGSNLGIVAKPAQVRG</sequence>
<evidence type="ECO:0000256" key="3">
    <source>
        <dbReference type="ARBA" id="ARBA00023180"/>
    </source>
</evidence>
<evidence type="ECO:0000256" key="1">
    <source>
        <dbReference type="ARBA" id="ARBA00022729"/>
    </source>
</evidence>
<dbReference type="InterPro" id="IPR000413">
    <property type="entry name" value="Integrin_alpha"/>
</dbReference>
<keyword evidence="5" id="KW-0401">Integrin</keyword>
<name>A0A851Q2T8_ANHAN</name>
<keyword evidence="5" id="KW-0130">Cell adhesion</keyword>
<keyword evidence="8" id="KW-1185">Reference proteome</keyword>
<evidence type="ECO:0000313" key="7">
    <source>
        <dbReference type="EMBL" id="NXC72001.1"/>
    </source>
</evidence>
<comment type="subcellular location">
    <subcellularLocation>
        <location evidence="5">Membrane</location>
        <topology evidence="5">Single-pass type I membrane protein</topology>
    </subcellularLocation>
</comment>
<feature type="non-terminal residue" evidence="7">
    <location>
        <position position="1"/>
    </location>
</feature>
<feature type="repeat" description="FG-GAP" evidence="4">
    <location>
        <begin position="331"/>
        <end position="386"/>
    </location>
</feature>
<reference evidence="7" key="1">
    <citation type="submission" date="2019-09" db="EMBL/GenBank/DDBJ databases">
        <title>Bird 10,000 Genomes (B10K) Project - Family phase.</title>
        <authorList>
            <person name="Zhang G."/>
        </authorList>
    </citation>
    <scope>NUCLEOTIDE SEQUENCE</scope>
    <source>
        <strain evidence="7">B10K-CU-031-38</strain>
    </source>
</reference>
<dbReference type="PANTHER" id="PTHR23220">
    <property type="entry name" value="INTEGRIN ALPHA"/>
    <property type="match status" value="1"/>
</dbReference>
<keyword evidence="5" id="KW-0675">Receptor</keyword>
<feature type="region of interest" description="Disordered" evidence="6">
    <location>
        <begin position="68"/>
        <end position="94"/>
    </location>
</feature>
<dbReference type="SMART" id="SM00191">
    <property type="entry name" value="Int_alpha"/>
    <property type="match status" value="3"/>
</dbReference>
<organism evidence="7 8">
    <name type="scientific">Anhinga anhinga</name>
    <name type="common">Anhinga</name>
    <name type="synonym">Plotus anhinga</name>
    <dbReference type="NCBI Taxonomy" id="56067"/>
    <lineage>
        <taxon>Eukaryota</taxon>
        <taxon>Metazoa</taxon>
        <taxon>Chordata</taxon>
        <taxon>Craniata</taxon>
        <taxon>Vertebrata</taxon>
        <taxon>Euteleostomi</taxon>
        <taxon>Archelosauria</taxon>
        <taxon>Archosauria</taxon>
        <taxon>Dinosauria</taxon>
        <taxon>Saurischia</taxon>
        <taxon>Theropoda</taxon>
        <taxon>Coelurosauria</taxon>
        <taxon>Aves</taxon>
        <taxon>Neognathae</taxon>
        <taxon>Neoaves</taxon>
        <taxon>Aequornithes</taxon>
        <taxon>Suliformes</taxon>
        <taxon>Anhingidae</taxon>
        <taxon>Anhinga</taxon>
    </lineage>
</organism>
<evidence type="ECO:0000256" key="5">
    <source>
        <dbReference type="RuleBase" id="RU003762"/>
    </source>
</evidence>
<proteinExistence type="inferred from homology"/>
<evidence type="ECO:0000256" key="4">
    <source>
        <dbReference type="PROSITE-ProRule" id="PRU00803"/>
    </source>
</evidence>
<evidence type="ECO:0000313" key="8">
    <source>
        <dbReference type="Proteomes" id="UP000657035"/>
    </source>
</evidence>
<dbReference type="GO" id="GO:0050900">
    <property type="term" value="P:leukocyte migration"/>
    <property type="evidence" value="ECO:0007669"/>
    <property type="project" value="TreeGrafter"/>
</dbReference>
<gene>
    <name evidence="7" type="primary">Itga7_0</name>
    <name evidence="7" type="ORF">ANHANH_R13138</name>
</gene>
<dbReference type="GO" id="GO:0005178">
    <property type="term" value="F:integrin binding"/>
    <property type="evidence" value="ECO:0007669"/>
    <property type="project" value="TreeGrafter"/>
</dbReference>
<dbReference type="Proteomes" id="UP000657035">
    <property type="component" value="Unassembled WGS sequence"/>
</dbReference>
<dbReference type="GO" id="GO:0033627">
    <property type="term" value="P:cell adhesion mediated by integrin"/>
    <property type="evidence" value="ECO:0007669"/>
    <property type="project" value="TreeGrafter"/>
</dbReference>
<protein>
    <submittedName>
        <fullName evidence="7">ITA7 protein</fullName>
    </submittedName>
</protein>
<comment type="similarity">
    <text evidence="5">Belongs to the integrin alpha chain family.</text>
</comment>
<evidence type="ECO:0000256" key="2">
    <source>
        <dbReference type="ARBA" id="ARBA00022737"/>
    </source>
</evidence>
<dbReference type="PANTHER" id="PTHR23220:SF90">
    <property type="entry name" value="INTEGRIN ALPHA-7"/>
    <property type="match status" value="1"/>
</dbReference>
<keyword evidence="2" id="KW-0677">Repeat</keyword>
<dbReference type="GO" id="GO:0007229">
    <property type="term" value="P:integrin-mediated signaling pathway"/>
    <property type="evidence" value="ECO:0007669"/>
    <property type="project" value="UniProtKB-KW"/>
</dbReference>
<dbReference type="GO" id="GO:0007160">
    <property type="term" value="P:cell-matrix adhesion"/>
    <property type="evidence" value="ECO:0007669"/>
    <property type="project" value="TreeGrafter"/>
</dbReference>
<dbReference type="Pfam" id="PF01839">
    <property type="entry name" value="FG-GAP"/>
    <property type="match status" value="2"/>
</dbReference>
<dbReference type="GO" id="GO:0008305">
    <property type="term" value="C:integrin complex"/>
    <property type="evidence" value="ECO:0007669"/>
    <property type="project" value="InterPro"/>
</dbReference>
<dbReference type="EMBL" id="WBMU01001893">
    <property type="protein sequence ID" value="NXC72001.1"/>
    <property type="molecule type" value="Genomic_DNA"/>
</dbReference>
<dbReference type="Gene3D" id="2.130.10.130">
    <property type="entry name" value="Integrin alpha, N-terminal"/>
    <property type="match status" value="2"/>
</dbReference>
<feature type="non-terminal residue" evidence="7">
    <location>
        <position position="393"/>
    </location>
</feature>
<evidence type="ECO:0000256" key="6">
    <source>
        <dbReference type="SAM" id="MobiDB-lite"/>
    </source>
</evidence>
<dbReference type="InterPro" id="IPR013519">
    <property type="entry name" value="Int_alpha_beta-p"/>
</dbReference>
<accession>A0A851Q2T8</accession>
<dbReference type="GO" id="GO:0009897">
    <property type="term" value="C:external side of plasma membrane"/>
    <property type="evidence" value="ECO:0007669"/>
    <property type="project" value="TreeGrafter"/>
</dbReference>
<dbReference type="AlphaFoldDB" id="A0A851Q2T8"/>
<feature type="repeat" description="FG-GAP" evidence="4">
    <location>
        <begin position="269"/>
        <end position="330"/>
    </location>
</feature>
<dbReference type="SUPFAM" id="SSF69318">
    <property type="entry name" value="Integrin alpha N-terminal domain"/>
    <property type="match status" value="1"/>
</dbReference>
<feature type="repeat" description="FG-GAP" evidence="4">
    <location>
        <begin position="213"/>
        <end position="268"/>
    </location>
</feature>
<feature type="compositionally biased region" description="Pro residues" evidence="6">
    <location>
        <begin position="85"/>
        <end position="94"/>
    </location>
</feature>
<dbReference type="PRINTS" id="PR01185">
    <property type="entry name" value="INTEGRINA"/>
</dbReference>
<dbReference type="PROSITE" id="PS51470">
    <property type="entry name" value="FG_GAP"/>
    <property type="match status" value="3"/>
</dbReference>
<dbReference type="GO" id="GO:0098609">
    <property type="term" value="P:cell-cell adhesion"/>
    <property type="evidence" value="ECO:0007669"/>
    <property type="project" value="TreeGrafter"/>
</dbReference>
<dbReference type="InterPro" id="IPR013517">
    <property type="entry name" value="FG-GAP"/>
</dbReference>
<keyword evidence="1" id="KW-0732">Signal</keyword>